<name>A0A391P5X1_9EUKA</name>
<dbReference type="EMBL" id="BDIP01010232">
    <property type="protein sequence ID" value="GCA65213.1"/>
    <property type="molecule type" value="Genomic_DNA"/>
</dbReference>
<dbReference type="Proteomes" id="UP000265618">
    <property type="component" value="Unassembled WGS sequence"/>
</dbReference>
<organism evidence="1 2">
    <name type="scientific">Kipferlia bialata</name>
    <dbReference type="NCBI Taxonomy" id="797122"/>
    <lineage>
        <taxon>Eukaryota</taxon>
        <taxon>Metamonada</taxon>
        <taxon>Carpediemonas-like organisms</taxon>
        <taxon>Kipferlia</taxon>
    </lineage>
</organism>
<evidence type="ECO:0008006" key="3">
    <source>
        <dbReference type="Google" id="ProtNLM"/>
    </source>
</evidence>
<dbReference type="AlphaFoldDB" id="A0A391P5X1"/>
<gene>
    <name evidence="1" type="ORF">KIPB_016571</name>
</gene>
<keyword evidence="2" id="KW-1185">Reference proteome</keyword>
<evidence type="ECO:0000313" key="2">
    <source>
        <dbReference type="Proteomes" id="UP000265618"/>
    </source>
</evidence>
<protein>
    <recommendedName>
        <fullName evidence="3">Kelch-type beta propeller</fullName>
    </recommendedName>
</protein>
<feature type="non-terminal residue" evidence="1">
    <location>
        <position position="1"/>
    </location>
</feature>
<evidence type="ECO:0000313" key="1">
    <source>
        <dbReference type="EMBL" id="GCA65213.1"/>
    </source>
</evidence>
<comment type="caution">
    <text evidence="1">The sequence shown here is derived from an EMBL/GenBank/DDBJ whole genome shotgun (WGS) entry which is preliminary data.</text>
</comment>
<sequence length="143" mass="15768">MNVRVPGQSCTTAYTDGVHFNASALGICVPVHANPTKVLMHARGKKDVPHRMVTYDTVTNTFTAHPNTNYSRLSGKRRTDLHNAADWGVVGSTIHIIDTDRLRETSAHSSFDMDTLQWHKHGPVPFEAYSPAVISAGQYLLVI</sequence>
<accession>A0A391P5X1</accession>
<reference evidence="1 2" key="1">
    <citation type="journal article" date="2018" name="PLoS ONE">
        <title>The draft genome of Kipferlia bialata reveals reductive genome evolution in fornicate parasites.</title>
        <authorList>
            <person name="Tanifuji G."/>
            <person name="Takabayashi S."/>
            <person name="Kume K."/>
            <person name="Takagi M."/>
            <person name="Nakayama T."/>
            <person name="Kamikawa R."/>
            <person name="Inagaki Y."/>
            <person name="Hashimoto T."/>
        </authorList>
    </citation>
    <scope>NUCLEOTIDE SEQUENCE [LARGE SCALE GENOMIC DNA]</scope>
    <source>
        <strain evidence="1">NY0173</strain>
    </source>
</reference>
<proteinExistence type="predicted"/>